<dbReference type="AlphaFoldDB" id="A0A7W7N6E9"/>
<proteinExistence type="predicted"/>
<gene>
    <name evidence="1" type="ORF">HNP37_001664</name>
</gene>
<organism evidence="1 2">
    <name type="scientific">Flavobacterium nitrogenifigens</name>
    <dbReference type="NCBI Taxonomy" id="1617283"/>
    <lineage>
        <taxon>Bacteria</taxon>
        <taxon>Pseudomonadati</taxon>
        <taxon>Bacteroidota</taxon>
        <taxon>Flavobacteriia</taxon>
        <taxon>Flavobacteriales</taxon>
        <taxon>Flavobacteriaceae</taxon>
        <taxon>Flavobacterium</taxon>
    </lineage>
</organism>
<dbReference type="RefSeq" id="WP_184160215.1">
    <property type="nucleotide sequence ID" value="NZ_JACHLD010000002.1"/>
</dbReference>
<evidence type="ECO:0000313" key="1">
    <source>
        <dbReference type="EMBL" id="MBB4801603.1"/>
    </source>
</evidence>
<reference evidence="1 2" key="1">
    <citation type="submission" date="2020-08" db="EMBL/GenBank/DDBJ databases">
        <title>Functional genomics of gut bacteria from endangered species of beetles.</title>
        <authorList>
            <person name="Carlos-Shanley C."/>
        </authorList>
    </citation>
    <scope>NUCLEOTIDE SEQUENCE [LARGE SCALE GENOMIC DNA]</scope>
    <source>
        <strain evidence="1 2">S00142</strain>
    </source>
</reference>
<protein>
    <submittedName>
        <fullName evidence="1">Uncharacterized protein</fullName>
    </submittedName>
</protein>
<dbReference type="Proteomes" id="UP000561681">
    <property type="component" value="Unassembled WGS sequence"/>
</dbReference>
<sequence length="78" mass="9437">MKAAFTFYYFLFENITKEKKLEIKLATIQERIQKKKKFDWSVQFKQARIKVMNKVVIKFLKANTQDFLIENVLVFTLI</sequence>
<dbReference type="EMBL" id="JACHLD010000002">
    <property type="protein sequence ID" value="MBB4801603.1"/>
    <property type="molecule type" value="Genomic_DNA"/>
</dbReference>
<comment type="caution">
    <text evidence="1">The sequence shown here is derived from an EMBL/GenBank/DDBJ whole genome shotgun (WGS) entry which is preliminary data.</text>
</comment>
<evidence type="ECO:0000313" key="2">
    <source>
        <dbReference type="Proteomes" id="UP000561681"/>
    </source>
</evidence>
<keyword evidence="2" id="KW-1185">Reference proteome</keyword>
<name>A0A7W7N6E9_9FLAO</name>
<accession>A0A7W7N6E9</accession>